<comment type="caution">
    <text evidence="1">The sequence shown here is derived from an EMBL/GenBank/DDBJ whole genome shotgun (WGS) entry which is preliminary data.</text>
</comment>
<accession>A0ABN2B3Y7</accession>
<sequence length="289" mass="30837">MGDVVAGSAPDPTPPGTAQALRDAVVERHRTDGAVVLTDLGQGGSWARSLRRRTRRLPAGARVLATWAGPPSPDALGAAAGAARLDVVDAVPYGLLLGGPADQPTPLAALERTHAWRRLLSWLPEDPRLAALVDLLERTVVAGLPLGATHRLLLVLERRAGRGSAAGRPHGPWSRRTLASALEQVGGDDLAPLLASPRARYLAFALLEQAERLDHAVPVDSLLTPPHAAEYAEWRAARTADAEATALMRGWAQGCEGRLRRGVDLTLAADYQLVGDLLTHHFHRFPEEP</sequence>
<reference evidence="1 2" key="1">
    <citation type="journal article" date="2019" name="Int. J. Syst. Evol. Microbiol.">
        <title>The Global Catalogue of Microorganisms (GCM) 10K type strain sequencing project: providing services to taxonomists for standard genome sequencing and annotation.</title>
        <authorList>
            <consortium name="The Broad Institute Genomics Platform"/>
            <consortium name="The Broad Institute Genome Sequencing Center for Infectious Disease"/>
            <person name="Wu L."/>
            <person name="Ma J."/>
        </authorList>
    </citation>
    <scope>NUCLEOTIDE SEQUENCE [LARGE SCALE GENOMIC DNA]</scope>
    <source>
        <strain evidence="1 2">JCM 14942</strain>
    </source>
</reference>
<protein>
    <submittedName>
        <fullName evidence="1">Uncharacterized protein</fullName>
    </submittedName>
</protein>
<proteinExistence type="predicted"/>
<name>A0ABN2B3Y7_9ACTN</name>
<dbReference type="Proteomes" id="UP001500842">
    <property type="component" value="Unassembled WGS sequence"/>
</dbReference>
<gene>
    <name evidence="1" type="ORF">GCM10009788_38420</name>
</gene>
<dbReference type="RefSeq" id="WP_141006441.1">
    <property type="nucleotide sequence ID" value="NZ_BAAAOR010000028.1"/>
</dbReference>
<evidence type="ECO:0000313" key="1">
    <source>
        <dbReference type="EMBL" id="GAA1531540.1"/>
    </source>
</evidence>
<organism evidence="1 2">
    <name type="scientific">Nocardioides humi</name>
    <dbReference type="NCBI Taxonomy" id="449461"/>
    <lineage>
        <taxon>Bacteria</taxon>
        <taxon>Bacillati</taxon>
        <taxon>Actinomycetota</taxon>
        <taxon>Actinomycetes</taxon>
        <taxon>Propionibacteriales</taxon>
        <taxon>Nocardioidaceae</taxon>
        <taxon>Nocardioides</taxon>
    </lineage>
</organism>
<evidence type="ECO:0000313" key="2">
    <source>
        <dbReference type="Proteomes" id="UP001500842"/>
    </source>
</evidence>
<dbReference type="EMBL" id="BAAAOR010000028">
    <property type="protein sequence ID" value="GAA1531540.1"/>
    <property type="molecule type" value="Genomic_DNA"/>
</dbReference>
<keyword evidence="2" id="KW-1185">Reference proteome</keyword>